<evidence type="ECO:0000313" key="3">
    <source>
        <dbReference type="Proteomes" id="UP000708208"/>
    </source>
</evidence>
<feature type="coiled-coil region" evidence="1">
    <location>
        <begin position="39"/>
        <end position="80"/>
    </location>
</feature>
<reference evidence="2" key="1">
    <citation type="submission" date="2021-06" db="EMBL/GenBank/DDBJ databases">
        <authorList>
            <person name="Hodson N. C."/>
            <person name="Mongue J. A."/>
            <person name="Jaron S. K."/>
        </authorList>
    </citation>
    <scope>NUCLEOTIDE SEQUENCE</scope>
</reference>
<dbReference type="AlphaFoldDB" id="A0A8J2P864"/>
<sequence length="194" mass="22296">HSIQHAPFDSTNSNSFVLYVIKEPKTKLGNAVGYLNKEAIRYEDNLRSTERTLADLDHQLDTLQEELERKSNELSFQLHEQVSKSDQLQFEIQSAQKKLQSADGTARVLVEEQTTLKADLQVLMSKQDEWGKYLQELTQYCTELEEKVEHQHAAHFAAETEIKCDLQAFVIEARAQVYAPLTELDDPNYQPQLS</sequence>
<evidence type="ECO:0000256" key="1">
    <source>
        <dbReference type="SAM" id="Coils"/>
    </source>
</evidence>
<accession>A0A8J2P864</accession>
<keyword evidence="3" id="KW-1185">Reference proteome</keyword>
<organism evidence="2 3">
    <name type="scientific">Allacma fusca</name>
    <dbReference type="NCBI Taxonomy" id="39272"/>
    <lineage>
        <taxon>Eukaryota</taxon>
        <taxon>Metazoa</taxon>
        <taxon>Ecdysozoa</taxon>
        <taxon>Arthropoda</taxon>
        <taxon>Hexapoda</taxon>
        <taxon>Collembola</taxon>
        <taxon>Symphypleona</taxon>
        <taxon>Sminthuridae</taxon>
        <taxon>Allacma</taxon>
    </lineage>
</organism>
<name>A0A8J2P864_9HEXA</name>
<comment type="caution">
    <text evidence="2">The sequence shown here is derived from an EMBL/GenBank/DDBJ whole genome shotgun (WGS) entry which is preliminary data.</text>
</comment>
<evidence type="ECO:0000313" key="2">
    <source>
        <dbReference type="EMBL" id="CAG7818426.1"/>
    </source>
</evidence>
<feature type="non-terminal residue" evidence="2">
    <location>
        <position position="1"/>
    </location>
</feature>
<dbReference type="Proteomes" id="UP000708208">
    <property type="component" value="Unassembled WGS sequence"/>
</dbReference>
<dbReference type="EMBL" id="CAJVCH010420701">
    <property type="protein sequence ID" value="CAG7818426.1"/>
    <property type="molecule type" value="Genomic_DNA"/>
</dbReference>
<gene>
    <name evidence="2" type="ORF">AFUS01_LOCUS28932</name>
</gene>
<proteinExistence type="predicted"/>
<keyword evidence="1" id="KW-0175">Coiled coil</keyword>
<protein>
    <submittedName>
        <fullName evidence="2">Uncharacterized protein</fullName>
    </submittedName>
</protein>